<name>A0A1M6YL13_9ACTN</name>
<dbReference type="Proteomes" id="UP000184111">
    <property type="component" value="Unassembled WGS sequence"/>
</dbReference>
<protein>
    <recommendedName>
        <fullName evidence="3">GIY-YIG nuclease family protein</fullName>
    </recommendedName>
</protein>
<evidence type="ECO:0000313" key="2">
    <source>
        <dbReference type="Proteomes" id="UP000184111"/>
    </source>
</evidence>
<keyword evidence="2" id="KW-1185">Reference proteome</keyword>
<gene>
    <name evidence="1" type="ORF">SAMN05216499_10329</name>
</gene>
<evidence type="ECO:0008006" key="3">
    <source>
        <dbReference type="Google" id="ProtNLM"/>
    </source>
</evidence>
<dbReference type="OrthoDB" id="4326321at2"/>
<dbReference type="STRING" id="310782.SAMN05216499_10329"/>
<dbReference type="EMBL" id="FRBI01000003">
    <property type="protein sequence ID" value="SHL18937.1"/>
    <property type="molecule type" value="Genomic_DNA"/>
</dbReference>
<sequence>MTDLSVPVSNYLKLFMAAFGPADHEGHHWYQGPCDVPDDLDWHSLNRRCPVPAPRPGYENVLHPDVVERLREILRKGVRPDNDDGYDHLSFGHMLTEGLDQSLTTKVAPPAGRLYVLEAQGPYQYAMYGQTGNVVPRINTHRRDAARHGFGLLNLWVSPVLSNARKAEWVALNLGRTLHGRQHDGERFYELPYGKALTIARVAAEAWAPDGPQDGGSTRR</sequence>
<dbReference type="RefSeq" id="WP_143172472.1">
    <property type="nucleotide sequence ID" value="NZ_FRBI01000003.1"/>
</dbReference>
<organism evidence="1 2">
    <name type="scientific">Actinacidiphila paucisporea</name>
    <dbReference type="NCBI Taxonomy" id="310782"/>
    <lineage>
        <taxon>Bacteria</taxon>
        <taxon>Bacillati</taxon>
        <taxon>Actinomycetota</taxon>
        <taxon>Actinomycetes</taxon>
        <taxon>Kitasatosporales</taxon>
        <taxon>Streptomycetaceae</taxon>
        <taxon>Actinacidiphila</taxon>
    </lineage>
</organism>
<reference evidence="1 2" key="1">
    <citation type="submission" date="2016-11" db="EMBL/GenBank/DDBJ databases">
        <authorList>
            <person name="Jaros S."/>
            <person name="Januszkiewicz K."/>
            <person name="Wedrychowicz H."/>
        </authorList>
    </citation>
    <scope>NUCLEOTIDE SEQUENCE [LARGE SCALE GENOMIC DNA]</scope>
    <source>
        <strain evidence="1 2">CGMCC 4.2025</strain>
    </source>
</reference>
<accession>A0A1M6YL13</accession>
<evidence type="ECO:0000313" key="1">
    <source>
        <dbReference type="EMBL" id="SHL18937.1"/>
    </source>
</evidence>
<dbReference type="AlphaFoldDB" id="A0A1M6YL13"/>
<proteinExistence type="predicted"/>